<proteinExistence type="inferred from homology"/>
<evidence type="ECO:0000313" key="10">
    <source>
        <dbReference type="Proteomes" id="UP000225706"/>
    </source>
</evidence>
<feature type="transmembrane region" description="Helical" evidence="8">
    <location>
        <begin position="137"/>
        <end position="154"/>
    </location>
</feature>
<protein>
    <submittedName>
        <fullName evidence="9">Phosphatidylinositol N-acetylglucosaminyltransferase subunit C</fullName>
    </submittedName>
</protein>
<comment type="subcellular location">
    <subcellularLocation>
        <location evidence="1">Membrane</location>
        <topology evidence="1">Multi-pass membrane protein</topology>
    </subcellularLocation>
</comment>
<accession>A0A2B4SBT2</accession>
<keyword evidence="6 8" id="KW-1133">Transmembrane helix</keyword>
<evidence type="ECO:0000256" key="8">
    <source>
        <dbReference type="SAM" id="Phobius"/>
    </source>
</evidence>
<dbReference type="InterPro" id="IPR009450">
    <property type="entry name" value="Plno_GlcNAc_GPI2"/>
</dbReference>
<dbReference type="GO" id="GO:0016757">
    <property type="term" value="F:glycosyltransferase activity"/>
    <property type="evidence" value="ECO:0007669"/>
    <property type="project" value="UniProtKB-KW"/>
</dbReference>
<evidence type="ECO:0000313" key="9">
    <source>
        <dbReference type="EMBL" id="PFX26493.1"/>
    </source>
</evidence>
<dbReference type="PANTHER" id="PTHR12982:SF0">
    <property type="entry name" value="PHOSPHATIDYLINOSITOL N-ACETYLGLUCOSAMINYLTRANSFERASE SUBUNIT C"/>
    <property type="match status" value="1"/>
</dbReference>
<dbReference type="Proteomes" id="UP000225706">
    <property type="component" value="Unassembled WGS sequence"/>
</dbReference>
<organism evidence="9 10">
    <name type="scientific">Stylophora pistillata</name>
    <name type="common">Smooth cauliflower coral</name>
    <dbReference type="NCBI Taxonomy" id="50429"/>
    <lineage>
        <taxon>Eukaryota</taxon>
        <taxon>Metazoa</taxon>
        <taxon>Cnidaria</taxon>
        <taxon>Anthozoa</taxon>
        <taxon>Hexacorallia</taxon>
        <taxon>Scleractinia</taxon>
        <taxon>Astrocoeniina</taxon>
        <taxon>Pocilloporidae</taxon>
        <taxon>Stylophora</taxon>
    </lineage>
</organism>
<evidence type="ECO:0000256" key="2">
    <source>
        <dbReference type="ARBA" id="ARBA00004687"/>
    </source>
</evidence>
<feature type="transmembrane region" description="Helical" evidence="8">
    <location>
        <begin position="245"/>
        <end position="261"/>
    </location>
</feature>
<comment type="caution">
    <text evidence="9">The sequence shown here is derived from an EMBL/GenBank/DDBJ whole genome shotgun (WGS) entry which is preliminary data.</text>
</comment>
<evidence type="ECO:0000256" key="4">
    <source>
        <dbReference type="ARBA" id="ARBA00022502"/>
    </source>
</evidence>
<evidence type="ECO:0000256" key="5">
    <source>
        <dbReference type="ARBA" id="ARBA00022692"/>
    </source>
</evidence>
<dbReference type="STRING" id="50429.A0A2B4SBT2"/>
<feature type="transmembrane region" description="Helical" evidence="8">
    <location>
        <begin position="267"/>
        <end position="287"/>
    </location>
</feature>
<evidence type="ECO:0000256" key="1">
    <source>
        <dbReference type="ARBA" id="ARBA00004141"/>
    </source>
</evidence>
<comment type="pathway">
    <text evidence="2">Glycolipid biosynthesis; glycosylphosphatidylinositol-anchor biosynthesis.</text>
</comment>
<feature type="transmembrane region" description="Helical" evidence="8">
    <location>
        <begin position="166"/>
        <end position="182"/>
    </location>
</feature>
<gene>
    <name evidence="9" type="primary">PIGC</name>
    <name evidence="9" type="ORF">AWC38_SpisGene8834</name>
</gene>
<dbReference type="EMBL" id="LSMT01000124">
    <property type="protein sequence ID" value="PFX26493.1"/>
    <property type="molecule type" value="Genomic_DNA"/>
</dbReference>
<name>A0A2B4SBT2_STYPI</name>
<comment type="similarity">
    <text evidence="3">Belongs to the PIGC family.</text>
</comment>
<evidence type="ECO:0000256" key="6">
    <source>
        <dbReference type="ARBA" id="ARBA00022989"/>
    </source>
</evidence>
<feature type="transmembrane region" description="Helical" evidence="8">
    <location>
        <begin position="194"/>
        <end position="210"/>
    </location>
</feature>
<evidence type="ECO:0000256" key="7">
    <source>
        <dbReference type="ARBA" id="ARBA00023136"/>
    </source>
</evidence>
<dbReference type="OrthoDB" id="196709at2759"/>
<feature type="transmembrane region" description="Helical" evidence="8">
    <location>
        <begin position="103"/>
        <end position="125"/>
    </location>
</feature>
<dbReference type="GO" id="GO:0006506">
    <property type="term" value="P:GPI anchor biosynthetic process"/>
    <property type="evidence" value="ECO:0007669"/>
    <property type="project" value="UniProtKB-UniPathway"/>
</dbReference>
<keyword evidence="9" id="KW-0328">Glycosyltransferase</keyword>
<evidence type="ECO:0000256" key="3">
    <source>
        <dbReference type="ARBA" id="ARBA00008321"/>
    </source>
</evidence>
<dbReference type="PIRSF" id="PIRSF016104">
    <property type="entry name" value="GPI2"/>
    <property type="match status" value="1"/>
</dbReference>
<keyword evidence="9" id="KW-0808">Transferase</keyword>
<dbReference type="PANTHER" id="PTHR12982">
    <property type="entry name" value="PHOSPHATIDYLINOSITOL GLYCAN, CLASS C"/>
    <property type="match status" value="1"/>
</dbReference>
<dbReference type="AlphaFoldDB" id="A0A2B4SBT2"/>
<reference evidence="10" key="1">
    <citation type="journal article" date="2017" name="bioRxiv">
        <title>Comparative analysis of the genomes of Stylophora pistillata and Acropora digitifera provides evidence for extensive differences between species of corals.</title>
        <authorList>
            <person name="Voolstra C.R."/>
            <person name="Li Y."/>
            <person name="Liew Y.J."/>
            <person name="Baumgarten S."/>
            <person name="Zoccola D."/>
            <person name="Flot J.-F."/>
            <person name="Tambutte S."/>
            <person name="Allemand D."/>
            <person name="Aranda M."/>
        </authorList>
    </citation>
    <scope>NUCLEOTIDE SEQUENCE [LARGE SCALE GENOMIC DNA]</scope>
</reference>
<feature type="transmembrane region" description="Helical" evidence="8">
    <location>
        <begin position="216"/>
        <end position="233"/>
    </location>
</feature>
<keyword evidence="5 8" id="KW-0812">Transmembrane</keyword>
<keyword evidence="4" id="KW-0337">GPI-anchor biosynthesis</keyword>
<dbReference type="UniPathway" id="UPA00196"/>
<sequence>MQCALFLQTMVDYFGKDNDFLPVQMKRRKPWRKVLYEDQGVPDNYVDKSFLDEMRKNLNTRTYQFWSVVSESGTVSQQLSSVCIFVTAFVYMDFGYLSPSLLFVASSLLTLAGCVLFDLLDGGALRSESKRTRVDDVKSCIVVLSSVYVLSPVLKTLTDTISTDTIYAMTTFMLGMNLLLYDYGTRAAIVSRSASLNASIFASVCLASRLPSSWHVFATVTFAMQLFALFPSLRRQLKMQLPSSHVLVTWTLVLIAVAMLWPLSQLFALLLALVHLAITFFCPFWLIQLQRFKNNIHGPWDEAVIEEELEAKQK</sequence>
<dbReference type="GO" id="GO:0000506">
    <property type="term" value="C:glycosylphosphatidylinositol-N-acetylglucosaminyltransferase (GPI-GnT) complex"/>
    <property type="evidence" value="ECO:0007669"/>
    <property type="project" value="TreeGrafter"/>
</dbReference>
<keyword evidence="10" id="KW-1185">Reference proteome</keyword>
<dbReference type="Pfam" id="PF06432">
    <property type="entry name" value="GPI2"/>
    <property type="match status" value="1"/>
</dbReference>
<keyword evidence="7 8" id="KW-0472">Membrane</keyword>